<protein>
    <recommendedName>
        <fullName evidence="4">Transcription factor domain-containing protein</fullName>
    </recommendedName>
</protein>
<name>A0A9P7FV25_9AGAR</name>
<accession>A0A9P7FV25</accession>
<keyword evidence="3" id="KW-1185">Reference proteome</keyword>
<evidence type="ECO:0000256" key="1">
    <source>
        <dbReference type="SAM" id="MobiDB-lite"/>
    </source>
</evidence>
<dbReference type="Proteomes" id="UP000717328">
    <property type="component" value="Unassembled WGS sequence"/>
</dbReference>
<evidence type="ECO:0000313" key="3">
    <source>
        <dbReference type="Proteomes" id="UP000717328"/>
    </source>
</evidence>
<feature type="compositionally biased region" description="Low complexity" evidence="1">
    <location>
        <begin position="383"/>
        <end position="399"/>
    </location>
</feature>
<dbReference type="AlphaFoldDB" id="A0A9P7FV25"/>
<dbReference type="EMBL" id="JABCKI010005810">
    <property type="protein sequence ID" value="KAG5637686.1"/>
    <property type="molecule type" value="Genomic_DNA"/>
</dbReference>
<dbReference type="CDD" id="cd12148">
    <property type="entry name" value="fungal_TF_MHR"/>
    <property type="match status" value="1"/>
</dbReference>
<feature type="region of interest" description="Disordered" evidence="1">
    <location>
        <begin position="366"/>
        <end position="412"/>
    </location>
</feature>
<evidence type="ECO:0008006" key="4">
    <source>
        <dbReference type="Google" id="ProtNLM"/>
    </source>
</evidence>
<reference evidence="2" key="2">
    <citation type="submission" date="2021-10" db="EMBL/GenBank/DDBJ databases">
        <title>Phylogenomics reveals ancestral predisposition of the termite-cultivated fungus Termitomyces towards a domesticated lifestyle.</title>
        <authorList>
            <person name="Auxier B."/>
            <person name="Grum-Grzhimaylo A."/>
            <person name="Cardenas M.E."/>
            <person name="Lodge J.D."/>
            <person name="Laessoe T."/>
            <person name="Pedersen O."/>
            <person name="Smith M.E."/>
            <person name="Kuyper T.W."/>
            <person name="Franco-Molano E.A."/>
            <person name="Baroni T.J."/>
            <person name="Aanen D.K."/>
        </authorList>
    </citation>
    <scope>NUCLEOTIDE SEQUENCE</scope>
    <source>
        <strain evidence="2">D49</strain>
    </source>
</reference>
<dbReference type="OrthoDB" id="424974at2759"/>
<gene>
    <name evidence="2" type="ORF">H0H81_003602</name>
</gene>
<evidence type="ECO:0000313" key="2">
    <source>
        <dbReference type="EMBL" id="KAG5637686.1"/>
    </source>
</evidence>
<comment type="caution">
    <text evidence="2">The sequence shown here is derived from an EMBL/GenBank/DDBJ whole genome shotgun (WGS) entry which is preliminary data.</text>
</comment>
<reference evidence="2" key="1">
    <citation type="submission" date="2021-02" db="EMBL/GenBank/DDBJ databases">
        <authorList>
            <person name="Nieuwenhuis M."/>
            <person name="Van De Peppel L.J.J."/>
        </authorList>
    </citation>
    <scope>NUCLEOTIDE SEQUENCE</scope>
    <source>
        <strain evidence="2">D49</strain>
    </source>
</reference>
<proteinExistence type="predicted"/>
<organism evidence="2 3">
    <name type="scientific">Sphagnurus paluster</name>
    <dbReference type="NCBI Taxonomy" id="117069"/>
    <lineage>
        <taxon>Eukaryota</taxon>
        <taxon>Fungi</taxon>
        <taxon>Dikarya</taxon>
        <taxon>Basidiomycota</taxon>
        <taxon>Agaricomycotina</taxon>
        <taxon>Agaricomycetes</taxon>
        <taxon>Agaricomycetidae</taxon>
        <taxon>Agaricales</taxon>
        <taxon>Tricholomatineae</taxon>
        <taxon>Lyophyllaceae</taxon>
        <taxon>Sphagnurus</taxon>
    </lineage>
</organism>
<sequence length="511" mass="57086">MTHPLLTEDLLKIKRPLERERQDHPSILKDDKADLNDDIDSVGSLSISPGGRATFFGQTANSWYLLQNEEGLDEEEERVTHSSPQPTSLPWLDHAFPFASPANKSTENIRGSILPYLPQTLTAAKKICDIYFRHAAWMYTPISENDFLETIFRPMYEQNGIYQGSVSSHSLAVLFLVLSIGTLLDLNMPAHSPQAMHYYQLGRAALALDSVIEEQTIPGIQALELDKKVRQDYVPPSLQVPGFGGRATNNGHETEQPTIQLTMQRYIAFAIKEISLFYMHRGYFAQAMEDSPTDPMGNKYSQSVLAAYTSATTFVGLIESLFKQHPGLTERIDRAYAALPNSQHQRENGTRSPIFGVTSIKTETADELSTLGGMTRLVTRGTPSSPSYSESSPASASQASPPPTTHDGPRFADVASAPTWQHYTPVQQQHQQQHTYVEPSSPYHLEDTVRQTDLSHIYAGQVPGTDFYGYPMFDYHGMNLMTSPTDNSAGQYMQPNLNLVWQNFADQLIYK</sequence>